<evidence type="ECO:0000313" key="1">
    <source>
        <dbReference type="EMBL" id="BDG71088.1"/>
    </source>
</evidence>
<dbReference type="Proteomes" id="UP000831327">
    <property type="component" value="Chromosome"/>
</dbReference>
<organism evidence="1 2">
    <name type="scientific">Roseomonas fluvialis</name>
    <dbReference type="NCBI Taxonomy" id="1750527"/>
    <lineage>
        <taxon>Bacteria</taxon>
        <taxon>Pseudomonadati</taxon>
        <taxon>Pseudomonadota</taxon>
        <taxon>Alphaproteobacteria</taxon>
        <taxon>Acetobacterales</taxon>
        <taxon>Roseomonadaceae</taxon>
        <taxon>Roseomonas</taxon>
    </lineage>
</organism>
<dbReference type="EMBL" id="AP025637">
    <property type="protein sequence ID" value="BDG71088.1"/>
    <property type="molecule type" value="Genomic_DNA"/>
</dbReference>
<dbReference type="Gene3D" id="3.40.50.880">
    <property type="match status" value="1"/>
</dbReference>
<reference evidence="1 2" key="1">
    <citation type="journal article" date="2016" name="Microbes Environ.">
        <title>Phylogenetically diverse aerobic anoxygenic phototrophic bacteria isolated from epilithic biofilms in Tama river, Japan.</title>
        <authorList>
            <person name="Hirose S."/>
            <person name="Matsuura K."/>
            <person name="Haruta S."/>
        </authorList>
    </citation>
    <scope>NUCLEOTIDE SEQUENCE [LARGE SCALE GENOMIC DNA]</scope>
    <source>
        <strain evidence="1 2">S08</strain>
    </source>
</reference>
<gene>
    <name evidence="1" type="ORF">Rmf_10170</name>
</gene>
<dbReference type="InterPro" id="IPR029062">
    <property type="entry name" value="Class_I_gatase-like"/>
</dbReference>
<evidence type="ECO:0000313" key="2">
    <source>
        <dbReference type="Proteomes" id="UP000831327"/>
    </source>
</evidence>
<accession>A0ABN6P040</accession>
<sequence length="287" mass="28658">MPIYIPIGDIKGRPEASDAALVAGSVGDAAGRPSGPTILVRNHELNAQAADDSGILRDDAAAASVDLPDVLVTSYQVSGHGGGSESSTGELSHADALMGATPESGMAEGPPGTGKTLSAALLGHGATTGEADDARLAVDAADPAAGISHATTVLAWARIDGTSATAGGDDQRGTIEVDSFSWDAAPPGEAAAAAGWREYRVSVDTIEAVAGDDVIVDGRIITGENPASAAMADVEWKYVTVRPPSALEDLPAALLGPFDDLSDLATAGVEAGGPYSTGYVKVSDNAV</sequence>
<name>A0ABN6P040_9PROT</name>
<keyword evidence="2" id="KW-1185">Reference proteome</keyword>
<dbReference type="RefSeq" id="WP_244458380.1">
    <property type="nucleotide sequence ID" value="NZ_AP025637.1"/>
</dbReference>
<protein>
    <submittedName>
        <fullName evidence="1">Uncharacterized protein</fullName>
    </submittedName>
</protein>
<proteinExistence type="predicted"/>